<dbReference type="SUPFAM" id="SSF69618">
    <property type="entry name" value="HemD-like"/>
    <property type="match status" value="1"/>
</dbReference>
<proteinExistence type="predicted"/>
<dbReference type="GO" id="GO:0004852">
    <property type="term" value="F:uroporphyrinogen-III synthase activity"/>
    <property type="evidence" value="ECO:0007669"/>
    <property type="project" value="InterPro"/>
</dbReference>
<dbReference type="InterPro" id="IPR036108">
    <property type="entry name" value="4pyrrol_syn_uPrphyn_synt_sf"/>
</dbReference>
<dbReference type="Proteomes" id="UP000018895">
    <property type="component" value="Unassembled WGS sequence"/>
</dbReference>
<protein>
    <submittedName>
        <fullName evidence="1">Uroporphyrinogen-III synthetase</fullName>
    </submittedName>
</protein>
<keyword evidence="2" id="KW-1185">Reference proteome</keyword>
<dbReference type="STRING" id="1236971.JCM9152_221"/>
<comment type="caution">
    <text evidence="1">The sequence shown here is derived from an EMBL/GenBank/DDBJ whole genome shotgun (WGS) entry which is preliminary data.</text>
</comment>
<reference evidence="1" key="1">
    <citation type="journal article" date="2014" name="Genome Announc.">
        <title>Draft Genome Sequences of Three Alkaliphilic Bacillus Strains, Bacillus wakoensis JCM 9140T, Bacillus akibai JCM 9157T, and Bacillus hemicellulosilyticus JCM 9152T.</title>
        <authorList>
            <person name="Yuki M."/>
            <person name="Oshima K."/>
            <person name="Suda W."/>
            <person name="Oshida Y."/>
            <person name="Kitamura K."/>
            <person name="Iida T."/>
            <person name="Hattori M."/>
            <person name="Ohkuma M."/>
        </authorList>
    </citation>
    <scope>NUCLEOTIDE SEQUENCE [LARGE SCALE GENOMIC DNA]</scope>
    <source>
        <strain evidence="1">JCM 9152</strain>
    </source>
</reference>
<evidence type="ECO:0000313" key="1">
    <source>
        <dbReference type="EMBL" id="GAE28884.1"/>
    </source>
</evidence>
<dbReference type="EMBL" id="BAUU01000001">
    <property type="protein sequence ID" value="GAE28884.1"/>
    <property type="molecule type" value="Genomic_DNA"/>
</dbReference>
<organism evidence="1 2">
    <name type="scientific">Halalkalibacter hemicellulosilyticusJCM 9152</name>
    <dbReference type="NCBI Taxonomy" id="1236971"/>
    <lineage>
        <taxon>Bacteria</taxon>
        <taxon>Bacillati</taxon>
        <taxon>Bacillota</taxon>
        <taxon>Bacilli</taxon>
        <taxon>Bacillales</taxon>
        <taxon>Bacillaceae</taxon>
        <taxon>Halalkalibacter</taxon>
    </lineage>
</organism>
<dbReference type="AlphaFoldDB" id="W4QBW7"/>
<sequence length="62" mass="6989">MSENQYAKWLVETLNDKVIAVAVGKVTAEALEEEGVTRIVYPELERMGAMILEVSRYVEKMG</sequence>
<accession>W4QBW7</accession>
<name>W4QBW7_9BACI</name>
<dbReference type="GO" id="GO:0033014">
    <property type="term" value="P:tetrapyrrole biosynthetic process"/>
    <property type="evidence" value="ECO:0007669"/>
    <property type="project" value="InterPro"/>
</dbReference>
<dbReference type="Gene3D" id="3.40.50.10090">
    <property type="match status" value="1"/>
</dbReference>
<gene>
    <name evidence="1" type="ORF">JCM9152_221</name>
</gene>
<evidence type="ECO:0000313" key="2">
    <source>
        <dbReference type="Proteomes" id="UP000018895"/>
    </source>
</evidence>